<dbReference type="OrthoDB" id="8059989at2759"/>
<dbReference type="EMBL" id="FO082052">
    <property type="protein sequence ID" value="CCE81217.1"/>
    <property type="molecule type" value="Genomic_DNA"/>
</dbReference>
<dbReference type="STRING" id="559304.G8YGA0"/>
<protein>
    <submittedName>
        <fullName evidence="4">Piso0_003569 protein</fullName>
    </submittedName>
</protein>
<organism evidence="4 5">
    <name type="scientific">Pichia sorbitophila (strain ATCC MYA-4447 / BCRC 22081 / CBS 7064 / NBRC 10061 / NRRL Y-12695)</name>
    <name type="common">Hybrid yeast</name>
    <dbReference type="NCBI Taxonomy" id="559304"/>
    <lineage>
        <taxon>Eukaryota</taxon>
        <taxon>Fungi</taxon>
        <taxon>Dikarya</taxon>
        <taxon>Ascomycota</taxon>
        <taxon>Saccharomycotina</taxon>
        <taxon>Pichiomycetes</taxon>
        <taxon>Debaryomycetaceae</taxon>
        <taxon>Millerozyma</taxon>
    </lineage>
</organism>
<feature type="region of interest" description="Disordered" evidence="1">
    <location>
        <begin position="21"/>
        <end position="43"/>
    </location>
</feature>
<reference evidence="5" key="2">
    <citation type="journal article" date="2012" name="G3 (Bethesda)">
        <title>Pichia sorbitophila, an interspecies yeast hybrid reveals early steps of genome resolution following polyploidization.</title>
        <authorList>
            <person name="Leh Louis V."/>
            <person name="Despons L."/>
            <person name="Friedrich A."/>
            <person name="Martin T."/>
            <person name="Durrens P."/>
            <person name="Casaregola S."/>
            <person name="Neuveglise C."/>
            <person name="Fairhead C."/>
            <person name="Marck C."/>
            <person name="Cruz J.A."/>
            <person name="Straub M.L."/>
            <person name="Kugler V."/>
            <person name="Sacerdot C."/>
            <person name="Uzunov Z."/>
            <person name="Thierry A."/>
            <person name="Weiss S."/>
            <person name="Bleykasten C."/>
            <person name="De Montigny J."/>
            <person name="Jacques N."/>
            <person name="Jung P."/>
            <person name="Lemaire M."/>
            <person name="Mallet S."/>
            <person name="Morel G."/>
            <person name="Richard G.F."/>
            <person name="Sarkar A."/>
            <person name="Savel G."/>
            <person name="Schacherer J."/>
            <person name="Seret M.L."/>
            <person name="Talla E."/>
            <person name="Samson G."/>
            <person name="Jubin C."/>
            <person name="Poulain J."/>
            <person name="Vacherie B."/>
            <person name="Barbe V."/>
            <person name="Pelletier E."/>
            <person name="Sherman D.J."/>
            <person name="Westhof E."/>
            <person name="Weissenbach J."/>
            <person name="Baret P.V."/>
            <person name="Wincker P."/>
            <person name="Gaillardin C."/>
            <person name="Dujon B."/>
            <person name="Souciet J.L."/>
        </authorList>
    </citation>
    <scope>NUCLEOTIDE SEQUENCE [LARGE SCALE GENOMIC DNA]</scope>
    <source>
        <strain evidence="5">ATCC MYA-4447 / BCRC 22081 / CBS 7064 / NBRC 10061 / NRRL Y-12695</strain>
    </source>
</reference>
<sequence length="839" mass="95587">MMNSIYSDSGIIPHESFYPAVESHSSCDDESRDGEEYYEHPVYSLSSPEVYTPEMPRRLIGKSNTEGSSVKPSFSFLGPHGIVHSNTGEHRIERSKSLDLLKGSTRQGIPDVRAQNSKARSTEEKGRKNVVLTSGKKVMLLKKGADDKPTKKGPSSNANGMRKGGKRDKSHEKKPRKQRQNKKTSENGKCAEAQVEIPKESFYKNNAFSDIATVITTSDLKSPAPLQSFSPNDPSAGKQRYKLRKVVDELIESEESYVTSLKMLLHYYIQPLYNGTRHGCGTALVIMQDTLIQILKNHTELYESFRICLSKPCSENDKVPIYNIAAKFGQLICKFGIDTYNYEEYTNMYEDVLKLVRDYDFIHTNNRNIRTKEWVKGWENYLESTQPNYKRMDLSFISLVQKPISRIGKYQLMIESMLGLINVADDPQAYHIMLQCCSTVRGKLKKINDSSKKVKDKDIGAKVNSIVNFYQIANGVILSSQYFGKCLLVGSLTALWIENSYQKFSTMGALLYKSHLLLCEVPSKRKKSEIKFIVPLSVACIYKDPREGDGGLYTNYPYSVKIVFEDNFCFFEILLSFITRIEYDVWQENLQLLINYVNGPYKMDYSSSFARNKMVTVYPDSISPYDISLSKTSNYTKFKTSCYFRNPISINVMFNFYNIKNNCEQPLLLSSYFNYMVTNPNMAKTDGTLIIRKNERINVETVFEPIWSEELPQLFLENSNGSSTIKKSSSWSHFKKGMSTVKYSRSSHSFSEGLNSVSSSHFDKYILPSGQSFQIGTTNEFLKDVKKPEEVASTEPQQPPPVEAADDRNLHRMHSRSLKLKNAVLALFQTRPSTVSFTD</sequence>
<feature type="domain" description="DH" evidence="2">
    <location>
        <begin position="242"/>
        <end position="450"/>
    </location>
</feature>
<dbReference type="Pfam" id="PF00621">
    <property type="entry name" value="RhoGEF"/>
    <property type="match status" value="1"/>
</dbReference>
<dbReference type="InterPro" id="IPR051092">
    <property type="entry name" value="FYVE_RhoGEF_PH"/>
</dbReference>
<dbReference type="Proteomes" id="UP000005222">
    <property type="component" value="Chromosome G"/>
</dbReference>
<feature type="compositionally biased region" description="Basic and acidic residues" evidence="1">
    <location>
        <begin position="87"/>
        <end position="99"/>
    </location>
</feature>
<dbReference type="HOGENOM" id="CLU_338919_0_0_1"/>
<dbReference type="AlphaFoldDB" id="G8YGA0"/>
<dbReference type="GO" id="GO:0005085">
    <property type="term" value="F:guanyl-nucleotide exchange factor activity"/>
    <property type="evidence" value="ECO:0007669"/>
    <property type="project" value="InterPro"/>
</dbReference>
<dbReference type="PROSITE" id="PS50010">
    <property type="entry name" value="DH_2"/>
    <property type="match status" value="1"/>
</dbReference>
<evidence type="ECO:0000313" key="3">
    <source>
        <dbReference type="EMBL" id="CCE80452.1"/>
    </source>
</evidence>
<accession>G8YGA0</accession>
<reference evidence="4" key="1">
    <citation type="submission" date="2011-10" db="EMBL/GenBank/DDBJ databases">
        <authorList>
            <person name="Genoscope - CEA"/>
        </authorList>
    </citation>
    <scope>NUCLEOTIDE SEQUENCE</scope>
</reference>
<dbReference type="Gene3D" id="1.20.900.10">
    <property type="entry name" value="Dbl homology (DH) domain"/>
    <property type="match status" value="1"/>
</dbReference>
<dbReference type="SMART" id="SM00325">
    <property type="entry name" value="RhoGEF"/>
    <property type="match status" value="1"/>
</dbReference>
<gene>
    <name evidence="4" type="primary">Piso0_003569</name>
    <name evidence="3" type="ORF">GNLVRS01_PISO0G15208g</name>
    <name evidence="4" type="ORF">GNLVRS01_PISO0H15209g</name>
</gene>
<feature type="compositionally biased region" description="Basic residues" evidence="1">
    <location>
        <begin position="163"/>
        <end position="182"/>
    </location>
</feature>
<name>G8YGA0_PICSO</name>
<dbReference type="eggNOG" id="KOG3522">
    <property type="taxonomic scope" value="Eukaryota"/>
</dbReference>
<dbReference type="InterPro" id="IPR000219">
    <property type="entry name" value="DH_dom"/>
</dbReference>
<dbReference type="InParanoid" id="G8YGA0"/>
<feature type="compositionally biased region" description="Basic and acidic residues" evidence="1">
    <location>
        <begin position="25"/>
        <end position="39"/>
    </location>
</feature>
<evidence type="ECO:0000259" key="2">
    <source>
        <dbReference type="PROSITE" id="PS50010"/>
    </source>
</evidence>
<feature type="compositionally biased region" description="Polar residues" evidence="1">
    <location>
        <begin position="62"/>
        <end position="72"/>
    </location>
</feature>
<evidence type="ECO:0000313" key="5">
    <source>
        <dbReference type="Proteomes" id="UP000005222"/>
    </source>
</evidence>
<evidence type="ECO:0000313" key="4">
    <source>
        <dbReference type="EMBL" id="CCE81217.1"/>
    </source>
</evidence>
<feature type="region of interest" description="Disordered" evidence="1">
    <location>
        <begin position="787"/>
        <end position="808"/>
    </location>
</feature>
<dbReference type="GO" id="GO:0005737">
    <property type="term" value="C:cytoplasm"/>
    <property type="evidence" value="ECO:0007669"/>
    <property type="project" value="TreeGrafter"/>
</dbReference>
<dbReference type="Proteomes" id="UP000005222">
    <property type="component" value="Chromosome H"/>
</dbReference>
<evidence type="ECO:0000256" key="1">
    <source>
        <dbReference type="SAM" id="MobiDB-lite"/>
    </source>
</evidence>
<keyword evidence="5" id="KW-1185">Reference proteome</keyword>
<dbReference type="EMBL" id="FO082053">
    <property type="protein sequence ID" value="CCE80452.1"/>
    <property type="molecule type" value="Genomic_DNA"/>
</dbReference>
<dbReference type="PANTHER" id="PTHR12673:SF159">
    <property type="entry name" value="LD03170P"/>
    <property type="match status" value="1"/>
</dbReference>
<dbReference type="PANTHER" id="PTHR12673">
    <property type="entry name" value="FACIOGENITAL DYSPLASIA PROTEIN"/>
    <property type="match status" value="1"/>
</dbReference>
<feature type="region of interest" description="Disordered" evidence="1">
    <location>
        <begin position="61"/>
        <end position="192"/>
    </location>
</feature>
<proteinExistence type="predicted"/>
<dbReference type="InterPro" id="IPR035899">
    <property type="entry name" value="DBL_dom_sf"/>
</dbReference>
<dbReference type="SUPFAM" id="SSF48065">
    <property type="entry name" value="DBL homology domain (DH-domain)"/>
    <property type="match status" value="1"/>
</dbReference>